<dbReference type="Gene3D" id="2.120.10.30">
    <property type="entry name" value="TolB, C-terminal domain"/>
    <property type="match status" value="2"/>
</dbReference>
<dbReference type="PANTHER" id="PTHR42776:SF27">
    <property type="entry name" value="DIPEPTIDYL PEPTIDASE FAMILY MEMBER 6"/>
    <property type="match status" value="1"/>
</dbReference>
<sequence length="646" mass="68939">MLPSDLTSVRTLSAPSVHPDGTHVLVTMSRPDVAGNRYRTSLWRLTLGPDGTAAGPLERFTHGTRDSGAAYSPDGTRVAFLRAEEDGPAQLHVLPADGGDARRLTDQKLGVGSFAWSPDGRRLGYAARVPEEGRYGTDEDVKPDQEAPRLIEHSRYQADGLGYLLDRPSKIFLLDLDDLPPADGDDADELPPARPLTDGDGDDDSPVWLDDDRVAFVASRDEDGAWTPDTLVSDVWSVDLEGAGLRRHTDGRGSVGGLHRGAGGTVVVGTGDLGPSRQDFVARNAVLRRLGEDEPLTDAEADHLACAPAVAGDGTVVAALEQRGDTVVRHLPSGRVLLDGHVSVSGLAVGGGVVAAVAGTRGSFSELFVGRLGDRLAPATDLAGTHLTGSASPILPEELTTRADDGYPVHGWLVRPTDDPGPDGRPVVLMIHGGPYTQYSGNLFDEAQVLAGAGYAVVMGNPRGGSGYGATHGRAVKEAIGTVDVADLTALLDHALTLPGLDPSRVGVQGGSYGGLMTTWLVAHSDRFTAAISERAVNAWDSFAGTSDIGWFFADEYAGDHQHEQSPLTWADQIRTPTLVIHSERDLRCPLEQGQRLFARLRRNGVPTKLLVFPGEGHELSRAGQPRHRVQRFEHILAWWAEHLRR</sequence>
<keyword evidence="1" id="KW-0378">Hydrolase</keyword>
<dbReference type="SUPFAM" id="SSF53474">
    <property type="entry name" value="alpha/beta-Hydrolases"/>
    <property type="match status" value="1"/>
</dbReference>
<gene>
    <name evidence="5" type="ORF">ACFFN0_03570</name>
</gene>
<organism evidence="5 6">
    <name type="scientific">Ornithinimicrobium kibberense</name>
    <dbReference type="NCBI Taxonomy" id="282060"/>
    <lineage>
        <taxon>Bacteria</taxon>
        <taxon>Bacillati</taxon>
        <taxon>Actinomycetota</taxon>
        <taxon>Actinomycetes</taxon>
        <taxon>Micrococcales</taxon>
        <taxon>Ornithinimicrobiaceae</taxon>
        <taxon>Ornithinimicrobium</taxon>
    </lineage>
</organism>
<protein>
    <submittedName>
        <fullName evidence="5">S9 family peptidase</fullName>
    </submittedName>
</protein>
<proteinExistence type="predicted"/>
<keyword evidence="6" id="KW-1185">Reference proteome</keyword>
<evidence type="ECO:0000256" key="1">
    <source>
        <dbReference type="ARBA" id="ARBA00022801"/>
    </source>
</evidence>
<dbReference type="InterPro" id="IPR029058">
    <property type="entry name" value="AB_hydrolase_fold"/>
</dbReference>
<evidence type="ECO:0000313" key="5">
    <source>
        <dbReference type="EMBL" id="MFB9731119.1"/>
    </source>
</evidence>
<dbReference type="Pfam" id="PF00326">
    <property type="entry name" value="Peptidase_S9"/>
    <property type="match status" value="1"/>
</dbReference>
<name>A0ABV5UZX9_9MICO</name>
<feature type="region of interest" description="Disordered" evidence="3">
    <location>
        <begin position="182"/>
        <end position="207"/>
    </location>
</feature>
<feature type="domain" description="Peptidase S9 prolyl oligopeptidase catalytic" evidence="4">
    <location>
        <begin position="446"/>
        <end position="644"/>
    </location>
</feature>
<dbReference type="PANTHER" id="PTHR42776">
    <property type="entry name" value="SERINE PEPTIDASE S9 FAMILY MEMBER"/>
    <property type="match status" value="1"/>
</dbReference>
<dbReference type="RefSeq" id="WP_202876596.1">
    <property type="nucleotide sequence ID" value="NZ_JBHMAX010000007.1"/>
</dbReference>
<dbReference type="InterPro" id="IPR011659">
    <property type="entry name" value="WD40"/>
</dbReference>
<reference evidence="5 6" key="1">
    <citation type="submission" date="2024-09" db="EMBL/GenBank/DDBJ databases">
        <authorList>
            <person name="Sun Q."/>
            <person name="Mori K."/>
        </authorList>
    </citation>
    <scope>NUCLEOTIDE SEQUENCE [LARGE SCALE GENOMIC DNA]</scope>
    <source>
        <strain evidence="5 6">JCM 12763</strain>
    </source>
</reference>
<dbReference type="SUPFAM" id="SSF82171">
    <property type="entry name" value="DPP6 N-terminal domain-like"/>
    <property type="match status" value="1"/>
</dbReference>
<evidence type="ECO:0000256" key="2">
    <source>
        <dbReference type="ARBA" id="ARBA00022825"/>
    </source>
</evidence>
<evidence type="ECO:0000256" key="3">
    <source>
        <dbReference type="SAM" id="MobiDB-lite"/>
    </source>
</evidence>
<dbReference type="InterPro" id="IPR011042">
    <property type="entry name" value="6-blade_b-propeller_TolB-like"/>
</dbReference>
<dbReference type="InterPro" id="IPR001375">
    <property type="entry name" value="Peptidase_S9_cat"/>
</dbReference>
<evidence type="ECO:0000259" key="4">
    <source>
        <dbReference type="Pfam" id="PF00326"/>
    </source>
</evidence>
<dbReference type="Pfam" id="PF07676">
    <property type="entry name" value="PD40"/>
    <property type="match status" value="3"/>
</dbReference>
<comment type="caution">
    <text evidence="5">The sequence shown here is derived from an EMBL/GenBank/DDBJ whole genome shotgun (WGS) entry which is preliminary data.</text>
</comment>
<accession>A0ABV5UZX9</accession>
<evidence type="ECO:0000313" key="6">
    <source>
        <dbReference type="Proteomes" id="UP001589613"/>
    </source>
</evidence>
<dbReference type="EMBL" id="JBHMAX010000007">
    <property type="protein sequence ID" value="MFB9731119.1"/>
    <property type="molecule type" value="Genomic_DNA"/>
</dbReference>
<keyword evidence="2" id="KW-0720">Serine protease</keyword>
<keyword evidence="2" id="KW-0645">Protease</keyword>
<dbReference type="Proteomes" id="UP001589613">
    <property type="component" value="Unassembled WGS sequence"/>
</dbReference>
<dbReference type="Gene3D" id="3.40.50.1820">
    <property type="entry name" value="alpha/beta hydrolase"/>
    <property type="match status" value="1"/>
</dbReference>